<feature type="transmembrane region" description="Helical" evidence="9">
    <location>
        <begin position="164"/>
        <end position="182"/>
    </location>
</feature>
<feature type="binding site" evidence="8">
    <location>
        <position position="195"/>
    </location>
    <ligand>
        <name>Zn(2+)</name>
        <dbReference type="ChEBI" id="CHEBI:29105"/>
        <note>catalytic</note>
    </ligand>
</feature>
<keyword evidence="4" id="KW-0378">Hydrolase</keyword>
<keyword evidence="6 9" id="KW-0472">Membrane</keyword>
<evidence type="ECO:0008006" key="12">
    <source>
        <dbReference type="Google" id="ProtNLM"/>
    </source>
</evidence>
<dbReference type="Pfam" id="PF05875">
    <property type="entry name" value="Ceramidase"/>
    <property type="match status" value="1"/>
</dbReference>
<gene>
    <name evidence="10" type="ORF">NA2_12279</name>
</gene>
<accession>K2LLQ0</accession>
<organism evidence="10 11">
    <name type="scientific">Nitratireductor pacificus pht-3B</name>
    <dbReference type="NCBI Taxonomy" id="391937"/>
    <lineage>
        <taxon>Bacteria</taxon>
        <taxon>Pseudomonadati</taxon>
        <taxon>Pseudomonadota</taxon>
        <taxon>Alphaproteobacteria</taxon>
        <taxon>Hyphomicrobiales</taxon>
        <taxon>Phyllobacteriaceae</taxon>
        <taxon>Nitratireductor</taxon>
    </lineage>
</organism>
<evidence type="ECO:0000313" key="11">
    <source>
        <dbReference type="Proteomes" id="UP000006786"/>
    </source>
</evidence>
<evidence type="ECO:0000256" key="4">
    <source>
        <dbReference type="ARBA" id="ARBA00022801"/>
    </source>
</evidence>
<sequence>MNGGLFAAIDLYCERTGPGFWAEPVNALTNLAFIAAGLWGVRAARREDAGRFVEILGWWVVVIGIGSGLFHTFANRLSAPADVLPIVSFTLAYTLFNLRRFLGLGWGRAVLGVVAFFAAAGLATAALPGWLHAATNSTTMYLPALLALVFFGGLEVATGRRVGWYNLAAAAIFVVSALFRMIDPTVCGGFPLGTHFLWHLLNGLMLGVVLAAAVRHGAPRAARR</sequence>
<dbReference type="InterPro" id="IPR033138">
    <property type="entry name" value="Cu_oxidase_CS"/>
</dbReference>
<dbReference type="GO" id="GO:0046872">
    <property type="term" value="F:metal ion binding"/>
    <property type="evidence" value="ECO:0007669"/>
    <property type="project" value="UniProtKB-KW"/>
</dbReference>
<feature type="binding site" evidence="7">
    <location>
        <position position="23"/>
    </location>
    <ligand>
        <name>Ca(2+)</name>
        <dbReference type="ChEBI" id="CHEBI:29108"/>
    </ligand>
</feature>
<dbReference type="STRING" id="391937.NA2_12279"/>
<evidence type="ECO:0000313" key="10">
    <source>
        <dbReference type="EMBL" id="EKF18674.1"/>
    </source>
</evidence>
<proteinExistence type="predicted"/>
<keyword evidence="11" id="KW-1185">Reference proteome</keyword>
<dbReference type="InterPro" id="IPR008901">
    <property type="entry name" value="ACER"/>
</dbReference>
<evidence type="ECO:0000256" key="8">
    <source>
        <dbReference type="PIRSR" id="PIRSR608901-2"/>
    </source>
</evidence>
<dbReference type="GO" id="GO:0016020">
    <property type="term" value="C:membrane"/>
    <property type="evidence" value="ECO:0007669"/>
    <property type="project" value="UniProtKB-SubCell"/>
</dbReference>
<dbReference type="AlphaFoldDB" id="K2LLQ0"/>
<evidence type="ECO:0000256" key="3">
    <source>
        <dbReference type="ARBA" id="ARBA00022723"/>
    </source>
</evidence>
<dbReference type="Proteomes" id="UP000006786">
    <property type="component" value="Unassembled WGS sequence"/>
</dbReference>
<dbReference type="GO" id="GO:0016811">
    <property type="term" value="F:hydrolase activity, acting on carbon-nitrogen (but not peptide) bonds, in linear amides"/>
    <property type="evidence" value="ECO:0007669"/>
    <property type="project" value="InterPro"/>
</dbReference>
<keyword evidence="7" id="KW-0106">Calcium</keyword>
<dbReference type="RefSeq" id="WP_008597247.1">
    <property type="nucleotide sequence ID" value="NZ_AMRM01000012.1"/>
</dbReference>
<evidence type="ECO:0000256" key="5">
    <source>
        <dbReference type="ARBA" id="ARBA00022989"/>
    </source>
</evidence>
<feature type="binding site" evidence="8">
    <location>
        <position position="199"/>
    </location>
    <ligand>
        <name>Zn(2+)</name>
        <dbReference type="ChEBI" id="CHEBI:29105"/>
        <note>catalytic</note>
    </ligand>
</feature>
<evidence type="ECO:0000256" key="7">
    <source>
        <dbReference type="PIRSR" id="PIRSR608901-1"/>
    </source>
</evidence>
<reference evidence="10 11" key="1">
    <citation type="journal article" date="2012" name="J. Bacteriol.">
        <title>Genome Sequence of Nitratireductor pacificus Type Strain pht-3B.</title>
        <authorList>
            <person name="Lai Q."/>
            <person name="Li G."/>
            <person name="Shao Z."/>
        </authorList>
    </citation>
    <scope>NUCLEOTIDE SEQUENCE [LARGE SCALE GENOMIC DNA]</scope>
    <source>
        <strain evidence="11">pht-3B</strain>
    </source>
</reference>
<keyword evidence="8" id="KW-0862">Zinc</keyword>
<evidence type="ECO:0000256" key="9">
    <source>
        <dbReference type="SAM" id="Phobius"/>
    </source>
</evidence>
<dbReference type="eggNOG" id="ENOG5032TAD">
    <property type="taxonomic scope" value="Bacteria"/>
</dbReference>
<comment type="subcellular location">
    <subcellularLocation>
        <location evidence="1">Membrane</location>
        <topology evidence="1">Multi-pass membrane protein</topology>
    </subcellularLocation>
</comment>
<feature type="transmembrane region" description="Helical" evidence="9">
    <location>
        <begin position="194"/>
        <end position="214"/>
    </location>
</feature>
<feature type="transmembrane region" description="Helical" evidence="9">
    <location>
        <begin position="139"/>
        <end position="157"/>
    </location>
</feature>
<keyword evidence="3 7" id="KW-0479">Metal-binding</keyword>
<keyword evidence="2 9" id="KW-0812">Transmembrane</keyword>
<dbReference type="PROSITE" id="PS00079">
    <property type="entry name" value="MULTICOPPER_OXIDASE1"/>
    <property type="match status" value="1"/>
</dbReference>
<comment type="caution">
    <text evidence="10">The sequence shown here is derived from an EMBL/GenBank/DDBJ whole genome shotgun (WGS) entry which is preliminary data.</text>
</comment>
<feature type="transmembrane region" description="Helical" evidence="9">
    <location>
        <begin position="53"/>
        <end position="73"/>
    </location>
</feature>
<evidence type="ECO:0000256" key="6">
    <source>
        <dbReference type="ARBA" id="ARBA00023136"/>
    </source>
</evidence>
<comment type="cofactor">
    <cofactor evidence="8">
        <name>Zn(2+)</name>
        <dbReference type="ChEBI" id="CHEBI:29105"/>
    </cofactor>
</comment>
<feature type="binding site" evidence="8">
    <location>
        <position position="71"/>
    </location>
    <ligand>
        <name>Zn(2+)</name>
        <dbReference type="ChEBI" id="CHEBI:29105"/>
        <note>catalytic</note>
    </ligand>
</feature>
<feature type="transmembrane region" description="Helical" evidence="9">
    <location>
        <begin position="110"/>
        <end position="133"/>
    </location>
</feature>
<dbReference type="OrthoDB" id="277121at2"/>
<feature type="transmembrane region" description="Helical" evidence="9">
    <location>
        <begin position="20"/>
        <end position="41"/>
    </location>
</feature>
<dbReference type="PATRIC" id="fig|391937.3.peg.2522"/>
<feature type="transmembrane region" description="Helical" evidence="9">
    <location>
        <begin position="79"/>
        <end position="98"/>
    </location>
</feature>
<dbReference type="GO" id="GO:0006672">
    <property type="term" value="P:ceramide metabolic process"/>
    <property type="evidence" value="ECO:0007669"/>
    <property type="project" value="InterPro"/>
</dbReference>
<protein>
    <recommendedName>
        <fullName evidence="12">Ceramidase</fullName>
    </recommendedName>
</protein>
<dbReference type="EMBL" id="AMRM01000012">
    <property type="protein sequence ID" value="EKF18674.1"/>
    <property type="molecule type" value="Genomic_DNA"/>
</dbReference>
<evidence type="ECO:0000256" key="1">
    <source>
        <dbReference type="ARBA" id="ARBA00004141"/>
    </source>
</evidence>
<name>K2LLQ0_9HYPH</name>
<keyword evidence="5 9" id="KW-1133">Transmembrane helix</keyword>
<evidence type="ECO:0000256" key="2">
    <source>
        <dbReference type="ARBA" id="ARBA00022692"/>
    </source>
</evidence>